<dbReference type="CTD" id="4536"/>
<evidence type="ECO:0000256" key="7">
    <source>
        <dbReference type="ARBA" id="ARBA00022660"/>
    </source>
</evidence>
<evidence type="ECO:0000256" key="14">
    <source>
        <dbReference type="ARBA" id="ARBA00023075"/>
    </source>
</evidence>
<dbReference type="PANTHER" id="PTHR46552:SF1">
    <property type="entry name" value="NADH-UBIQUINONE OXIDOREDUCTASE CHAIN 2"/>
    <property type="match status" value="1"/>
</dbReference>
<dbReference type="Pfam" id="PF00361">
    <property type="entry name" value="Proton_antipo_M"/>
    <property type="match status" value="1"/>
</dbReference>
<evidence type="ECO:0000256" key="10">
    <source>
        <dbReference type="ARBA" id="ARBA00022967"/>
    </source>
</evidence>
<comment type="similarity">
    <text evidence="3 18">Belongs to the complex I subunit 2 family.</text>
</comment>
<keyword evidence="12 18" id="KW-1133">Transmembrane helix</keyword>
<keyword evidence="8 18" id="KW-0812">Transmembrane</keyword>
<comment type="catalytic activity">
    <reaction evidence="17 18">
        <text>a ubiquinone + NADH + 5 H(+)(in) = a ubiquinol + NAD(+) + 4 H(+)(out)</text>
        <dbReference type="Rhea" id="RHEA:29091"/>
        <dbReference type="Rhea" id="RHEA-COMP:9565"/>
        <dbReference type="Rhea" id="RHEA-COMP:9566"/>
        <dbReference type="ChEBI" id="CHEBI:15378"/>
        <dbReference type="ChEBI" id="CHEBI:16389"/>
        <dbReference type="ChEBI" id="CHEBI:17976"/>
        <dbReference type="ChEBI" id="CHEBI:57540"/>
        <dbReference type="ChEBI" id="CHEBI:57945"/>
        <dbReference type="EC" id="7.1.1.2"/>
    </reaction>
</comment>
<dbReference type="GeneID" id="26217981"/>
<feature type="transmembrane region" description="Helical" evidence="18">
    <location>
        <begin position="148"/>
        <end position="167"/>
    </location>
</feature>
<keyword evidence="9 18" id="KW-0999">Mitochondrion inner membrane</keyword>
<keyword evidence="10 18" id="KW-1278">Translocase</keyword>
<dbReference type="GO" id="GO:0005743">
    <property type="term" value="C:mitochondrial inner membrane"/>
    <property type="evidence" value="ECO:0007669"/>
    <property type="project" value="UniProtKB-SubCell"/>
</dbReference>
<comment type="subcellular location">
    <subcellularLocation>
        <location evidence="2 18">Mitochondrion inner membrane</location>
        <topology evidence="2 18">Multi-pass membrane protein</topology>
    </subcellularLocation>
</comment>
<proteinExistence type="inferred from homology"/>
<feature type="domain" description="NADH:quinone oxidoreductase/Mrp antiporter transmembrane" evidence="20">
    <location>
        <begin position="17"/>
        <end position="279"/>
    </location>
</feature>
<feature type="chain" id="PRO_5006011202" description="NADH-ubiquinone oxidoreductase chain 2" evidence="19">
    <location>
        <begin position="18"/>
        <end position="329"/>
    </location>
</feature>
<evidence type="ECO:0000256" key="3">
    <source>
        <dbReference type="ARBA" id="ARBA00007012"/>
    </source>
</evidence>
<evidence type="ECO:0000256" key="2">
    <source>
        <dbReference type="ARBA" id="ARBA00004448"/>
    </source>
</evidence>
<name>A0A0N7ATG9_9CRUS</name>
<evidence type="ECO:0000256" key="18">
    <source>
        <dbReference type="RuleBase" id="RU003403"/>
    </source>
</evidence>
<reference evidence="21" key="1">
    <citation type="submission" date="2014-10" db="EMBL/GenBank/DDBJ databases">
        <title>Sequencing of complete mitochondrial genome of Cypridopsis vidua.</title>
        <authorList>
            <person name="Ma X."/>
        </authorList>
    </citation>
    <scope>NUCLEOTIDE SEQUENCE</scope>
</reference>
<evidence type="ECO:0000256" key="12">
    <source>
        <dbReference type="ARBA" id="ARBA00022989"/>
    </source>
</evidence>
<keyword evidence="11 18" id="KW-0249">Electron transport</keyword>
<sequence length="329" mass="37036">MMFIMMLVSSSILAASASSWFMAWISLEINMVSLLALFLHSKSPRVAESTLKYFLIQTLASAVLVSSAIFAMMADSSFSLISSQINLILSISLLIKLGAAPFHLWVPQVLEGLSWKYIFIVLTWQKFAPFLLLLSCLQTNLTKGLMKFSLILSLILGSILGLAYSSLRKILAFSSINHMGWLLSSLLMKFSSWILYFILYSMILGLLIFILNSNNTISLSNTMNSLNTMSQISFYTLILSFSGLPPFIGFAPKWLVINDLMINSSFLIAMILTLSSLITLFFYLRIIFNSLLQKYNLMYLPSNKSKITSFVMWFNLSGLMIIPILFLLL</sequence>
<keyword evidence="19" id="KW-0732">Signal</keyword>
<dbReference type="InterPro" id="IPR050175">
    <property type="entry name" value="Complex_I_Subunit_2"/>
</dbReference>
<evidence type="ECO:0000256" key="16">
    <source>
        <dbReference type="ARBA" id="ARBA00023136"/>
    </source>
</evidence>
<keyword evidence="7 18" id="KW-0679">Respiratory chain</keyword>
<evidence type="ECO:0000256" key="17">
    <source>
        <dbReference type="ARBA" id="ARBA00049551"/>
    </source>
</evidence>
<evidence type="ECO:0000256" key="1">
    <source>
        <dbReference type="ARBA" id="ARBA00003257"/>
    </source>
</evidence>
<keyword evidence="15 18" id="KW-0496">Mitochondrion</keyword>
<evidence type="ECO:0000256" key="5">
    <source>
        <dbReference type="ARBA" id="ARBA00021008"/>
    </source>
</evidence>
<accession>A0A0N7ATG9</accession>
<feature type="transmembrane region" description="Helical" evidence="18">
    <location>
        <begin position="53"/>
        <end position="73"/>
    </location>
</feature>
<dbReference type="GO" id="GO:0008137">
    <property type="term" value="F:NADH dehydrogenase (ubiquinone) activity"/>
    <property type="evidence" value="ECO:0007669"/>
    <property type="project" value="UniProtKB-EC"/>
</dbReference>
<feature type="transmembrane region" description="Helical" evidence="18">
    <location>
        <begin position="85"/>
        <end position="105"/>
    </location>
</feature>
<dbReference type="RefSeq" id="YP_009179474.1">
    <property type="nucleotide sequence ID" value="NC_028407.1"/>
</dbReference>
<keyword evidence="13 18" id="KW-0520">NAD</keyword>
<feature type="transmembrane region" description="Helical" evidence="18">
    <location>
        <begin position="307"/>
        <end position="328"/>
    </location>
</feature>
<dbReference type="InterPro" id="IPR001750">
    <property type="entry name" value="ND/Mrp_TM"/>
</dbReference>
<geneLocation type="mitochondrion" evidence="21"/>
<gene>
    <name evidence="21" type="primary">ND2</name>
</gene>
<dbReference type="InterPro" id="IPR003917">
    <property type="entry name" value="NADH_UbQ_OxRdtase_chain2"/>
</dbReference>
<evidence type="ECO:0000259" key="20">
    <source>
        <dbReference type="Pfam" id="PF00361"/>
    </source>
</evidence>
<dbReference type="PANTHER" id="PTHR46552">
    <property type="entry name" value="NADH-UBIQUINONE OXIDOREDUCTASE CHAIN 2"/>
    <property type="match status" value="1"/>
</dbReference>
<evidence type="ECO:0000256" key="11">
    <source>
        <dbReference type="ARBA" id="ARBA00022982"/>
    </source>
</evidence>
<dbReference type="GO" id="GO:0006120">
    <property type="term" value="P:mitochondrial electron transport, NADH to ubiquinone"/>
    <property type="evidence" value="ECO:0007669"/>
    <property type="project" value="InterPro"/>
</dbReference>
<feature type="signal peptide" evidence="19">
    <location>
        <begin position="1"/>
        <end position="17"/>
    </location>
</feature>
<protein>
    <recommendedName>
        <fullName evidence="5 18">NADH-ubiquinone oxidoreductase chain 2</fullName>
        <ecNumber evidence="4 18">7.1.1.2</ecNumber>
    </recommendedName>
</protein>
<evidence type="ECO:0000256" key="4">
    <source>
        <dbReference type="ARBA" id="ARBA00012944"/>
    </source>
</evidence>
<evidence type="ECO:0000256" key="8">
    <source>
        <dbReference type="ARBA" id="ARBA00022692"/>
    </source>
</evidence>
<comment type="function">
    <text evidence="18">Core subunit of the mitochondrial membrane respiratory chain NADH dehydrogenase (Complex I) which catalyzes electron transfer from NADH through the respiratory chain, using ubiquinone as an electron acceptor. Essential for the catalytic activity and assembly of complex I.</text>
</comment>
<evidence type="ECO:0000256" key="15">
    <source>
        <dbReference type="ARBA" id="ARBA00023128"/>
    </source>
</evidence>
<keyword evidence="14 18" id="KW-0830">Ubiquinone</keyword>
<feature type="transmembrane region" description="Helical" evidence="18">
    <location>
        <begin position="117"/>
        <end position="136"/>
    </location>
</feature>
<dbReference type="EMBL" id="KP063117">
    <property type="protein sequence ID" value="AJY78613.1"/>
    <property type="molecule type" value="Genomic_DNA"/>
</dbReference>
<keyword evidence="6" id="KW-0813">Transport</keyword>
<feature type="transmembrane region" description="Helical" evidence="18">
    <location>
        <begin position="232"/>
        <end position="252"/>
    </location>
</feature>
<evidence type="ECO:0000256" key="19">
    <source>
        <dbReference type="SAM" id="SignalP"/>
    </source>
</evidence>
<keyword evidence="16 18" id="KW-0472">Membrane</keyword>
<dbReference type="AlphaFoldDB" id="A0A0N7ATG9"/>
<feature type="transmembrane region" description="Helical" evidence="18">
    <location>
        <begin position="264"/>
        <end position="286"/>
    </location>
</feature>
<organism evidence="21">
    <name type="scientific">Cypridopsis vidua</name>
    <dbReference type="NCBI Taxonomy" id="230730"/>
    <lineage>
        <taxon>Eukaryota</taxon>
        <taxon>Metazoa</taxon>
        <taxon>Ecdysozoa</taxon>
        <taxon>Arthropoda</taxon>
        <taxon>Crustacea</taxon>
        <taxon>Oligostraca</taxon>
        <taxon>Ostracoda</taxon>
        <taxon>Podocopa</taxon>
        <taxon>Podocopida</taxon>
        <taxon>Cypridocopina</taxon>
        <taxon>Cypridoidea</taxon>
        <taxon>Cyprididae</taxon>
        <taxon>Cypridopsis</taxon>
    </lineage>
</organism>
<feature type="transmembrane region" description="Helical" evidence="18">
    <location>
        <begin position="187"/>
        <end position="211"/>
    </location>
</feature>
<dbReference type="EC" id="7.1.1.2" evidence="4 18"/>
<evidence type="ECO:0000256" key="6">
    <source>
        <dbReference type="ARBA" id="ARBA00022448"/>
    </source>
</evidence>
<comment type="function">
    <text evidence="1">Core subunit of the mitochondrial membrane respiratory chain NADH dehydrogenase (Complex I) that is believed to belong to the minimal assembly required for catalysis. Complex I functions in the transfer of electrons from NADH to the respiratory chain. The immediate electron acceptor for the enzyme is believed to be ubiquinone.</text>
</comment>
<evidence type="ECO:0000256" key="9">
    <source>
        <dbReference type="ARBA" id="ARBA00022792"/>
    </source>
</evidence>
<evidence type="ECO:0000256" key="13">
    <source>
        <dbReference type="ARBA" id="ARBA00023027"/>
    </source>
</evidence>
<evidence type="ECO:0000313" key="21">
    <source>
        <dbReference type="EMBL" id="AJY78613.1"/>
    </source>
</evidence>
<dbReference type="PRINTS" id="PR01436">
    <property type="entry name" value="NADHDHGNASE2"/>
</dbReference>